<dbReference type="EMBL" id="JAGRRH010000023">
    <property type="protein sequence ID" value="KAG7343852.1"/>
    <property type="molecule type" value="Genomic_DNA"/>
</dbReference>
<proteinExistence type="predicted"/>
<keyword evidence="2" id="KW-1185">Reference proteome</keyword>
<name>A0A9K3KHT2_9STRA</name>
<reference evidence="1" key="2">
    <citation type="submission" date="2021-04" db="EMBL/GenBank/DDBJ databases">
        <authorList>
            <person name="Podell S."/>
        </authorList>
    </citation>
    <scope>NUCLEOTIDE SEQUENCE</scope>
    <source>
        <strain evidence="1">Hildebrandi</strain>
    </source>
</reference>
<comment type="caution">
    <text evidence="1">The sequence shown here is derived from an EMBL/GenBank/DDBJ whole genome shotgun (WGS) entry which is preliminary data.</text>
</comment>
<sequence length="150" mass="16475">MPSERNLELARGIALNWAKNMTIAANGGPLESLKSMFADVCYIVLQNSEGQEVEFTLGDAVDCTMTWDQFTESAFADLESQNYDCTTSSCLGVLGNRMILETGRLNKDGELYMVATSLLEFDEDGKVMGFESFNPIDIDGAIEAVTNKTF</sequence>
<evidence type="ECO:0000313" key="2">
    <source>
        <dbReference type="Proteomes" id="UP000693970"/>
    </source>
</evidence>
<dbReference type="Proteomes" id="UP000693970">
    <property type="component" value="Unassembled WGS sequence"/>
</dbReference>
<dbReference type="OrthoDB" id="44598at2759"/>
<dbReference type="AlphaFoldDB" id="A0A9K3KHT2"/>
<gene>
    <name evidence="1" type="ORF">IV203_021860</name>
</gene>
<organism evidence="1 2">
    <name type="scientific">Nitzschia inconspicua</name>
    <dbReference type="NCBI Taxonomy" id="303405"/>
    <lineage>
        <taxon>Eukaryota</taxon>
        <taxon>Sar</taxon>
        <taxon>Stramenopiles</taxon>
        <taxon>Ochrophyta</taxon>
        <taxon>Bacillariophyta</taxon>
        <taxon>Bacillariophyceae</taxon>
        <taxon>Bacillariophycidae</taxon>
        <taxon>Bacillariales</taxon>
        <taxon>Bacillariaceae</taxon>
        <taxon>Nitzschia</taxon>
    </lineage>
</organism>
<evidence type="ECO:0000313" key="1">
    <source>
        <dbReference type="EMBL" id="KAG7343852.1"/>
    </source>
</evidence>
<accession>A0A9K3KHT2</accession>
<reference evidence="1" key="1">
    <citation type="journal article" date="2021" name="Sci. Rep.">
        <title>Diploid genomic architecture of Nitzschia inconspicua, an elite biomass production diatom.</title>
        <authorList>
            <person name="Oliver A."/>
            <person name="Podell S."/>
            <person name="Pinowska A."/>
            <person name="Traller J.C."/>
            <person name="Smith S.R."/>
            <person name="McClure R."/>
            <person name="Beliaev A."/>
            <person name="Bohutskyi P."/>
            <person name="Hill E.A."/>
            <person name="Rabines A."/>
            <person name="Zheng H."/>
            <person name="Allen L.Z."/>
            <person name="Kuo A."/>
            <person name="Grigoriev I.V."/>
            <person name="Allen A.E."/>
            <person name="Hazlebeck D."/>
            <person name="Allen E.E."/>
        </authorList>
    </citation>
    <scope>NUCLEOTIDE SEQUENCE</scope>
    <source>
        <strain evidence="1">Hildebrandi</strain>
    </source>
</reference>
<protein>
    <submittedName>
        <fullName evidence="1">Uncharacterized protein</fullName>
    </submittedName>
</protein>